<name>A0A510XQX9_9GAMM</name>
<accession>A0A510XQX9</accession>
<protein>
    <recommendedName>
        <fullName evidence="1">Cellulose biosynthesis protein BcsE</fullName>
    </recommendedName>
</protein>
<reference evidence="2 3" key="1">
    <citation type="submission" date="2019-07" db="EMBL/GenBank/DDBJ databases">
        <title>Whole genome shotgun sequence of Pseudoalteromonas espejiana NBRC 102222.</title>
        <authorList>
            <person name="Hosoyama A."/>
            <person name="Uohara A."/>
            <person name="Ohji S."/>
            <person name="Ichikawa N."/>
        </authorList>
    </citation>
    <scope>NUCLEOTIDE SEQUENCE [LARGE SCALE GENOMIC DNA]</scope>
    <source>
        <strain evidence="2 3">NBRC 102222</strain>
    </source>
</reference>
<dbReference type="EMBL" id="BJUM01000002">
    <property type="protein sequence ID" value="GEK53400.1"/>
    <property type="molecule type" value="Genomic_DNA"/>
</dbReference>
<dbReference type="Pfam" id="PF10995">
    <property type="entry name" value="CBP_BcsE"/>
    <property type="match status" value="1"/>
</dbReference>
<proteinExistence type="predicted"/>
<evidence type="ECO:0000313" key="2">
    <source>
        <dbReference type="EMBL" id="GEK53400.1"/>
    </source>
</evidence>
<organism evidence="2 3">
    <name type="scientific">Pseudoalteromonas espejiana</name>
    <dbReference type="NCBI Taxonomy" id="28107"/>
    <lineage>
        <taxon>Bacteria</taxon>
        <taxon>Pseudomonadati</taxon>
        <taxon>Pseudomonadota</taxon>
        <taxon>Gammaproteobacteria</taxon>
        <taxon>Alteromonadales</taxon>
        <taxon>Pseudoalteromonadaceae</taxon>
        <taxon>Pseudoalteromonas</taxon>
    </lineage>
</organism>
<evidence type="ECO:0000313" key="3">
    <source>
        <dbReference type="Proteomes" id="UP000321419"/>
    </source>
</evidence>
<dbReference type="OrthoDB" id="5840260at2"/>
<evidence type="ECO:0000256" key="1">
    <source>
        <dbReference type="NCBIfam" id="TIGR03369"/>
    </source>
</evidence>
<dbReference type="Proteomes" id="UP000321419">
    <property type="component" value="Unassembled WGS sequence"/>
</dbReference>
<keyword evidence="3" id="KW-1185">Reference proteome</keyword>
<dbReference type="GO" id="GO:0035438">
    <property type="term" value="F:cyclic-di-GMP binding"/>
    <property type="evidence" value="ECO:0007669"/>
    <property type="project" value="InterPro"/>
</dbReference>
<dbReference type="InterPro" id="IPR017745">
    <property type="entry name" value="BcsE"/>
</dbReference>
<dbReference type="RefSeq" id="WP_089348247.1">
    <property type="nucleotide sequence ID" value="NZ_BJUM01000002.1"/>
</dbReference>
<sequence length="549" mass="62306">MQNFNISGLQPSVAELKPASIYAILAPLDNFATELALHSINKSSTTDIYIVSSQIETFFDSSFSANINHAYDQNRVHPFSFSADTREWPKEQIIKSTLKELNAYKHLNNSLVLVHFNTADLASLSQQQLINCVQAYKKFSSETGACVLFIASGPDVVNTRFLFRRLNTTLDGLVYVDNDSAMRVLEYDYWHHSTGIVASQQYQLTISDGQYVVQQNNIAEKETHSAGVFADEYDVWIVQSAIPEGTKLPSKYKTVKDNTELFSKGPKLEAATLVFAVTRYTDLALLGKQCFELRKNCGRWLKLVIQNVDGVIRHQDECLFLTLGVNLILYSFSEPSRLLSQIQSIQGFQFSRPLPPSVEHVLKFTENTFSKGYLPFIEFTKQVEVHSDSAVNLGVSGVLVKLELLPRIDPIHPLHLFHIKREGDVFSLVDNTVYLYLHACRENDVNNAIKHLFKLETSDFFSQQNIISDHFYIQQECKQLRRLFSGQKIVDYSAQLAENDSYKFAPNIAQSVTKDIETPEFKSDIETPEFKSNDRVDAVPFAMRLKSES</sequence>
<gene>
    <name evidence="2" type="ORF">PES01_02450</name>
</gene>
<dbReference type="AlphaFoldDB" id="A0A510XQX9"/>
<comment type="caution">
    <text evidence="2">The sequence shown here is derived from an EMBL/GenBank/DDBJ whole genome shotgun (WGS) entry which is preliminary data.</text>
</comment>
<dbReference type="NCBIfam" id="TIGR03369">
    <property type="entry name" value="cellulose_bcsE"/>
    <property type="match status" value="1"/>
</dbReference>